<accession>A0A366CUZ4</accession>
<name>A0A366CUZ4_9NOCA</name>
<evidence type="ECO:0000313" key="2">
    <source>
        <dbReference type="Proteomes" id="UP000252586"/>
    </source>
</evidence>
<evidence type="ECO:0000313" key="1">
    <source>
        <dbReference type="EMBL" id="RBO79939.1"/>
    </source>
</evidence>
<dbReference type="RefSeq" id="WP_067514217.1">
    <property type="nucleotide sequence ID" value="NZ_QNRE01000029.1"/>
</dbReference>
<dbReference type="Proteomes" id="UP000252586">
    <property type="component" value="Unassembled WGS sequence"/>
</dbReference>
<reference evidence="1 2" key="1">
    <citation type="submission" date="2018-06" db="EMBL/GenBank/DDBJ databases">
        <title>Genomic Encyclopedia of Type Strains, Phase IV (KMG-IV): sequencing the most valuable type-strain genomes for metagenomic binning, comparative biology and taxonomic classification.</title>
        <authorList>
            <person name="Goeker M."/>
        </authorList>
    </citation>
    <scope>NUCLEOTIDE SEQUENCE [LARGE SCALE GENOMIC DNA]</scope>
    <source>
        <strain evidence="1 2">DSM 44599</strain>
    </source>
</reference>
<sequence length="205" mass="22737">MKTTIRSPDNLTDILDPHLGTILSAVTDTLDQAQLAEEEIAAAQSRLRGPRHRQTRSTVWHAFSLLTPTHPRMTHSMVYRAHCRELLDRVVSGTPTQPGTAAEILMALSEANSIAPLTTPAFGLWLRMWRTAGLPPIESTGDSEVHYQAIAADRIDELEHQSRSKLAVPTRVLGEIDCHGYHHGEPVDCLHNRRRSRAAQGHRAA</sequence>
<keyword evidence="2" id="KW-1185">Reference proteome</keyword>
<dbReference type="AlphaFoldDB" id="A0A366CUZ4"/>
<gene>
    <name evidence="1" type="ORF">DFR74_12915</name>
</gene>
<proteinExistence type="predicted"/>
<protein>
    <submittedName>
        <fullName evidence="1">Uncharacterized protein</fullName>
    </submittedName>
</protein>
<comment type="caution">
    <text evidence="1">The sequence shown here is derived from an EMBL/GenBank/DDBJ whole genome shotgun (WGS) entry which is preliminary data.</text>
</comment>
<organism evidence="1 2">
    <name type="scientific">Nocardia puris</name>
    <dbReference type="NCBI Taxonomy" id="208602"/>
    <lineage>
        <taxon>Bacteria</taxon>
        <taxon>Bacillati</taxon>
        <taxon>Actinomycetota</taxon>
        <taxon>Actinomycetes</taxon>
        <taxon>Mycobacteriales</taxon>
        <taxon>Nocardiaceae</taxon>
        <taxon>Nocardia</taxon>
    </lineage>
</organism>
<dbReference type="OrthoDB" id="3857336at2"/>
<dbReference type="EMBL" id="QNRE01000029">
    <property type="protein sequence ID" value="RBO79939.1"/>
    <property type="molecule type" value="Genomic_DNA"/>
</dbReference>